<dbReference type="AlphaFoldDB" id="A0A3B1C191"/>
<sequence length="95" mass="10226">MVVGVCTISIALHGNRSLKGKRQVIRSVKDKVKKRFNISIAEVGNHDIVQTASLGMCVAASDSSHADSQIQKAVDFISGQADVTTISFELINIKE</sequence>
<name>A0A3B1C191_9ZZZZ</name>
<evidence type="ECO:0000313" key="1">
    <source>
        <dbReference type="EMBL" id="VAX16660.1"/>
    </source>
</evidence>
<accession>A0A3B1C191</accession>
<dbReference type="InterPro" id="IPR036746">
    <property type="entry name" value="TT1725-like_sf"/>
</dbReference>
<reference evidence="1" key="1">
    <citation type="submission" date="2018-06" db="EMBL/GenBank/DDBJ databases">
        <authorList>
            <person name="Zhirakovskaya E."/>
        </authorList>
    </citation>
    <scope>NUCLEOTIDE SEQUENCE</scope>
</reference>
<dbReference type="SUPFAM" id="SSF103007">
    <property type="entry name" value="Hypothetical protein TT1725"/>
    <property type="match status" value="1"/>
</dbReference>
<dbReference type="PANTHER" id="PTHR36441:SF1">
    <property type="entry name" value="DUF503 DOMAIN-CONTAINING PROTEIN"/>
    <property type="match status" value="1"/>
</dbReference>
<dbReference type="EMBL" id="UOGB01000063">
    <property type="protein sequence ID" value="VAX16660.1"/>
    <property type="molecule type" value="Genomic_DNA"/>
</dbReference>
<gene>
    <name evidence="1" type="ORF">MNBD_NITROSPINAE03-808</name>
</gene>
<protein>
    <submittedName>
        <fullName evidence="1">YlxP-like protein</fullName>
    </submittedName>
</protein>
<proteinExistence type="predicted"/>
<dbReference type="InterPro" id="IPR007546">
    <property type="entry name" value="DUF503"/>
</dbReference>
<dbReference type="PANTHER" id="PTHR36441">
    <property type="entry name" value="HYPOTHETICAL CYTOSOLIC PROTEIN"/>
    <property type="match status" value="1"/>
</dbReference>
<dbReference type="Pfam" id="PF04456">
    <property type="entry name" value="DUF503"/>
    <property type="match status" value="1"/>
</dbReference>
<organism evidence="1">
    <name type="scientific">hydrothermal vent metagenome</name>
    <dbReference type="NCBI Taxonomy" id="652676"/>
    <lineage>
        <taxon>unclassified sequences</taxon>
        <taxon>metagenomes</taxon>
        <taxon>ecological metagenomes</taxon>
    </lineage>
</organism>
<dbReference type="Gene3D" id="3.30.70.1120">
    <property type="entry name" value="TT1725-like"/>
    <property type="match status" value="1"/>
</dbReference>